<evidence type="ECO:0000313" key="2">
    <source>
        <dbReference type="EMBL" id="KAJ1216842.1"/>
    </source>
</evidence>
<feature type="compositionally biased region" description="Polar residues" evidence="1">
    <location>
        <begin position="16"/>
        <end position="29"/>
    </location>
</feature>
<accession>A0AAV7WVW6</accession>
<protein>
    <submittedName>
        <fullName evidence="2">Uncharacterized protein</fullName>
    </submittedName>
</protein>
<dbReference type="AlphaFoldDB" id="A0AAV7WVW6"/>
<proteinExistence type="predicted"/>
<reference evidence="2" key="1">
    <citation type="journal article" date="2022" name="bioRxiv">
        <title>Sequencing and chromosome-scale assembly of the giantPleurodeles waltlgenome.</title>
        <authorList>
            <person name="Brown T."/>
            <person name="Elewa A."/>
            <person name="Iarovenko S."/>
            <person name="Subramanian E."/>
            <person name="Araus A.J."/>
            <person name="Petzold A."/>
            <person name="Susuki M."/>
            <person name="Suzuki K.-i.T."/>
            <person name="Hayashi T."/>
            <person name="Toyoda A."/>
            <person name="Oliveira C."/>
            <person name="Osipova E."/>
            <person name="Leigh N.D."/>
            <person name="Simon A."/>
            <person name="Yun M.H."/>
        </authorList>
    </citation>
    <scope>NUCLEOTIDE SEQUENCE</scope>
    <source>
        <strain evidence="2">20211129_DDA</strain>
        <tissue evidence="2">Liver</tissue>
    </source>
</reference>
<evidence type="ECO:0000313" key="3">
    <source>
        <dbReference type="Proteomes" id="UP001066276"/>
    </source>
</evidence>
<feature type="region of interest" description="Disordered" evidence="1">
    <location>
        <begin position="1"/>
        <end position="102"/>
    </location>
</feature>
<sequence>MRINMNSPQAARRQHCTTGKDTSPFSNNALPDRRARTAREPQTASSPCRNSHRVYAGIGQKFGRGGAGSHTADDQEPCPERERQRSHIDQEHYSWGFPRTEEEEKEKEELDYVCDHAASDLFYFLH</sequence>
<dbReference type="EMBL" id="JANPWB010000001">
    <property type="protein sequence ID" value="KAJ1216842.1"/>
    <property type="molecule type" value="Genomic_DNA"/>
</dbReference>
<organism evidence="2 3">
    <name type="scientific">Pleurodeles waltl</name>
    <name type="common">Iberian ribbed newt</name>
    <dbReference type="NCBI Taxonomy" id="8319"/>
    <lineage>
        <taxon>Eukaryota</taxon>
        <taxon>Metazoa</taxon>
        <taxon>Chordata</taxon>
        <taxon>Craniata</taxon>
        <taxon>Vertebrata</taxon>
        <taxon>Euteleostomi</taxon>
        <taxon>Amphibia</taxon>
        <taxon>Batrachia</taxon>
        <taxon>Caudata</taxon>
        <taxon>Salamandroidea</taxon>
        <taxon>Salamandridae</taxon>
        <taxon>Pleurodelinae</taxon>
        <taxon>Pleurodeles</taxon>
    </lineage>
</organism>
<evidence type="ECO:0000256" key="1">
    <source>
        <dbReference type="SAM" id="MobiDB-lite"/>
    </source>
</evidence>
<gene>
    <name evidence="2" type="ORF">NDU88_004441</name>
</gene>
<name>A0AAV7WVW6_PLEWA</name>
<feature type="compositionally biased region" description="Basic and acidic residues" evidence="1">
    <location>
        <begin position="78"/>
        <end position="92"/>
    </location>
</feature>
<comment type="caution">
    <text evidence="2">The sequence shown here is derived from an EMBL/GenBank/DDBJ whole genome shotgun (WGS) entry which is preliminary data.</text>
</comment>
<keyword evidence="3" id="KW-1185">Reference proteome</keyword>
<dbReference type="Proteomes" id="UP001066276">
    <property type="component" value="Chromosome 1_1"/>
</dbReference>
<feature type="compositionally biased region" description="Polar residues" evidence="1">
    <location>
        <begin position="40"/>
        <end position="49"/>
    </location>
</feature>